<sequence>MSFLYSTLYTLVIGAVFIFLFIIAYDFLYGEKPEKQTKKIHKYFQKETIKKIDRLEHQPRKFTMYQVTMKSGIKKIKMKPGYKVVNMVSKEKNKK</sequence>
<keyword evidence="1" id="KW-1133">Transmembrane helix</keyword>
<dbReference type="EMBL" id="CP051128">
    <property type="protein sequence ID" value="QIZ08818.1"/>
    <property type="molecule type" value="Genomic_DNA"/>
</dbReference>
<proteinExistence type="predicted"/>
<evidence type="ECO:0000256" key="1">
    <source>
        <dbReference type="SAM" id="Phobius"/>
    </source>
</evidence>
<accession>A0A6H1P5M2</accession>
<keyword evidence="1" id="KW-0472">Membrane</keyword>
<protein>
    <submittedName>
        <fullName evidence="2">Uncharacterized protein</fullName>
    </submittedName>
</protein>
<feature type="transmembrane region" description="Helical" evidence="1">
    <location>
        <begin position="6"/>
        <end position="29"/>
    </location>
</feature>
<reference evidence="2 3" key="2">
    <citation type="submission" date="2020-04" db="EMBL/GenBank/DDBJ databases">
        <authorList>
            <person name="Fomenkov A."/>
            <person name="Anton B.P."/>
            <person name="Roberts R.J."/>
        </authorList>
    </citation>
    <scope>NUCLEOTIDE SEQUENCE [LARGE SCALE GENOMIC DNA]</scope>
    <source>
        <strain evidence="2 3">S2</strain>
    </source>
</reference>
<keyword evidence="1" id="KW-0812">Transmembrane</keyword>
<dbReference type="Proteomes" id="UP000501868">
    <property type="component" value="Chromosome"/>
</dbReference>
<reference evidence="2 3" key="1">
    <citation type="submission" date="2020-04" db="EMBL/GenBank/DDBJ databases">
        <title>Genome-Wide Identification of 5-Methylcytosine Sites in Bacterial Genomes By High-Throughput Sequencing of MspJI Restriction Fragments.</title>
        <authorList>
            <person name="Wu V."/>
        </authorList>
    </citation>
    <scope>NUCLEOTIDE SEQUENCE [LARGE SCALE GENOMIC DNA]</scope>
    <source>
        <strain evidence="2 3">S2</strain>
    </source>
</reference>
<gene>
    <name evidence="2" type="ORF">HFZ78_20670</name>
</gene>
<dbReference type="AlphaFoldDB" id="A0A6H1P5M2"/>
<evidence type="ECO:0000313" key="2">
    <source>
        <dbReference type="EMBL" id="QIZ08818.1"/>
    </source>
</evidence>
<organism evidence="2 3">
    <name type="scientific">Priestia megaterium</name>
    <name type="common">Bacillus megaterium</name>
    <dbReference type="NCBI Taxonomy" id="1404"/>
    <lineage>
        <taxon>Bacteria</taxon>
        <taxon>Bacillati</taxon>
        <taxon>Bacillota</taxon>
        <taxon>Bacilli</taxon>
        <taxon>Bacillales</taxon>
        <taxon>Bacillaceae</taxon>
        <taxon>Priestia</taxon>
    </lineage>
</organism>
<evidence type="ECO:0000313" key="3">
    <source>
        <dbReference type="Proteomes" id="UP000501868"/>
    </source>
</evidence>
<name>A0A6H1P5M2_PRIMG</name>